<dbReference type="RefSeq" id="WP_182997089.1">
    <property type="nucleotide sequence ID" value="NZ_JABEQJ010000009.1"/>
</dbReference>
<dbReference type="PROSITE" id="PS50977">
    <property type="entry name" value="HTH_TETR_2"/>
    <property type="match status" value="1"/>
</dbReference>
<dbReference type="GO" id="GO:0003700">
    <property type="term" value="F:DNA-binding transcription factor activity"/>
    <property type="evidence" value="ECO:0007669"/>
    <property type="project" value="TreeGrafter"/>
</dbReference>
<sequence>MSSLPPGVALAPKRQRGRDRVAAILEAATALFAEKSYEAATMTEVALRSGTAIGSLYRFFPTKEVLAVALLERYGERLLHALDRLIDRDPPLSVADAAAGLLEIVRCLRTERSVVLSLIDSGIAWQAGTGTLRTALIGRMGGLLSRLGGSPGAHDERAVILLHLVKAIFALPQDGPGPQSAGDVEAEAVLRLYLEHSARSAPHG</sequence>
<feature type="DNA-binding region" description="H-T-H motif" evidence="4">
    <location>
        <begin position="41"/>
        <end position="60"/>
    </location>
</feature>
<accession>A0A7W4NRJ2</accession>
<keyword evidence="3" id="KW-0804">Transcription</keyword>
<gene>
    <name evidence="6" type="ORF">HLH48_08595</name>
</gene>
<dbReference type="AlphaFoldDB" id="A0A7W4NRJ2"/>
<proteinExistence type="predicted"/>
<evidence type="ECO:0000256" key="2">
    <source>
        <dbReference type="ARBA" id="ARBA00023125"/>
    </source>
</evidence>
<evidence type="ECO:0000313" key="6">
    <source>
        <dbReference type="EMBL" id="MBB2160230.1"/>
    </source>
</evidence>
<dbReference type="GO" id="GO:0000976">
    <property type="term" value="F:transcription cis-regulatory region binding"/>
    <property type="evidence" value="ECO:0007669"/>
    <property type="project" value="TreeGrafter"/>
</dbReference>
<dbReference type="PRINTS" id="PR00455">
    <property type="entry name" value="HTHTETR"/>
</dbReference>
<dbReference type="InterPro" id="IPR009057">
    <property type="entry name" value="Homeodomain-like_sf"/>
</dbReference>
<comment type="caution">
    <text evidence="6">The sequence shown here is derived from an EMBL/GenBank/DDBJ whole genome shotgun (WGS) entry which is preliminary data.</text>
</comment>
<dbReference type="EMBL" id="JABEQJ010000009">
    <property type="protein sequence ID" value="MBB2160230.1"/>
    <property type="molecule type" value="Genomic_DNA"/>
</dbReference>
<organism evidence="6 7">
    <name type="scientific">Gluconacetobacter sacchari</name>
    <dbReference type="NCBI Taxonomy" id="92759"/>
    <lineage>
        <taxon>Bacteria</taxon>
        <taxon>Pseudomonadati</taxon>
        <taxon>Pseudomonadota</taxon>
        <taxon>Alphaproteobacteria</taxon>
        <taxon>Acetobacterales</taxon>
        <taxon>Acetobacteraceae</taxon>
        <taxon>Gluconacetobacter</taxon>
    </lineage>
</organism>
<dbReference type="InterPro" id="IPR050109">
    <property type="entry name" value="HTH-type_TetR-like_transc_reg"/>
</dbReference>
<evidence type="ECO:0000256" key="4">
    <source>
        <dbReference type="PROSITE-ProRule" id="PRU00335"/>
    </source>
</evidence>
<evidence type="ECO:0000313" key="7">
    <source>
        <dbReference type="Proteomes" id="UP000589085"/>
    </source>
</evidence>
<keyword evidence="2 4" id="KW-0238">DNA-binding</keyword>
<protein>
    <submittedName>
        <fullName evidence="6">TetR/AcrR family transcriptional regulator</fullName>
    </submittedName>
</protein>
<dbReference type="Gene3D" id="1.10.357.10">
    <property type="entry name" value="Tetracycline Repressor, domain 2"/>
    <property type="match status" value="1"/>
</dbReference>
<reference evidence="6 7" key="1">
    <citation type="submission" date="2020-04" db="EMBL/GenBank/DDBJ databases">
        <title>Description of novel Gluconacetobacter.</title>
        <authorList>
            <person name="Sombolestani A."/>
        </authorList>
    </citation>
    <scope>NUCLEOTIDE SEQUENCE [LARGE SCALE GENOMIC DNA]</scope>
    <source>
        <strain evidence="6 7">LMG 19747</strain>
    </source>
</reference>
<evidence type="ECO:0000259" key="5">
    <source>
        <dbReference type="PROSITE" id="PS50977"/>
    </source>
</evidence>
<keyword evidence="1" id="KW-0805">Transcription regulation</keyword>
<dbReference type="InterPro" id="IPR001647">
    <property type="entry name" value="HTH_TetR"/>
</dbReference>
<dbReference type="SUPFAM" id="SSF46689">
    <property type="entry name" value="Homeodomain-like"/>
    <property type="match status" value="1"/>
</dbReference>
<dbReference type="Proteomes" id="UP000589085">
    <property type="component" value="Unassembled WGS sequence"/>
</dbReference>
<evidence type="ECO:0000256" key="3">
    <source>
        <dbReference type="ARBA" id="ARBA00023163"/>
    </source>
</evidence>
<feature type="domain" description="HTH tetR-type" evidence="5">
    <location>
        <begin position="18"/>
        <end position="78"/>
    </location>
</feature>
<name>A0A7W4NRJ2_9PROT</name>
<dbReference type="PANTHER" id="PTHR30055:SF234">
    <property type="entry name" value="HTH-TYPE TRANSCRIPTIONAL REGULATOR BETI"/>
    <property type="match status" value="1"/>
</dbReference>
<evidence type="ECO:0000256" key="1">
    <source>
        <dbReference type="ARBA" id="ARBA00023015"/>
    </source>
</evidence>
<dbReference type="Pfam" id="PF00440">
    <property type="entry name" value="TetR_N"/>
    <property type="match status" value="1"/>
</dbReference>
<dbReference type="PANTHER" id="PTHR30055">
    <property type="entry name" value="HTH-TYPE TRANSCRIPTIONAL REGULATOR RUTR"/>
    <property type="match status" value="1"/>
</dbReference>